<organism evidence="3">
    <name type="scientific">Absidia glauca</name>
    <name type="common">Pin mould</name>
    <dbReference type="NCBI Taxonomy" id="4829"/>
    <lineage>
        <taxon>Eukaryota</taxon>
        <taxon>Fungi</taxon>
        <taxon>Fungi incertae sedis</taxon>
        <taxon>Mucoromycota</taxon>
        <taxon>Mucoromycotina</taxon>
        <taxon>Mucoromycetes</taxon>
        <taxon>Mucorales</taxon>
        <taxon>Cunninghamellaceae</taxon>
        <taxon>Absidia</taxon>
    </lineage>
</organism>
<keyword evidence="2" id="KW-0812">Transmembrane</keyword>
<feature type="region of interest" description="Disordered" evidence="1">
    <location>
        <begin position="247"/>
        <end position="290"/>
    </location>
</feature>
<sequence>MFPFLPSTLYPPSSSPSPSCYTTTQNPSMLYPPPPDDEGCKLLDGFAIGVQLVLAVSALLVLVYKRYRERPQRPVEIWALDGSKQFIGAAVIHSLNLGVSYLVGRPKHGPPSNLCVWYMLNVFVDCTLGVYLLWCWLRGLQWVLEKKCGLTYVRTGNYGPPPLKQRLAPWLKQTLIFIVAEGLMKTCVYLLFRFFPILFRFGEWALSWTKGNYRYQVLFVMLIFPLLMNGMQFWIVDTIVKVTPTEHESGIHTAPPTKQHGDEEQGVQQQSSSSSPPTLDERTPLLDNRS</sequence>
<feature type="transmembrane region" description="Helical" evidence="2">
    <location>
        <begin position="174"/>
        <end position="195"/>
    </location>
</feature>
<dbReference type="EMBL" id="LT554417">
    <property type="protein sequence ID" value="SAM05095.1"/>
    <property type="molecule type" value="Genomic_DNA"/>
</dbReference>
<dbReference type="Proteomes" id="UP000078561">
    <property type="component" value="Unassembled WGS sequence"/>
</dbReference>
<feature type="region of interest" description="Disordered" evidence="1">
    <location>
        <begin position="1"/>
        <end position="28"/>
    </location>
</feature>
<keyword evidence="4" id="KW-1185">Reference proteome</keyword>
<feature type="transmembrane region" description="Helical" evidence="2">
    <location>
        <begin position="85"/>
        <end position="104"/>
    </location>
</feature>
<dbReference type="OMA" id="MLVIWAA"/>
<keyword evidence="2" id="KW-0472">Membrane</keyword>
<feature type="transmembrane region" description="Helical" evidence="2">
    <location>
        <begin position="45"/>
        <end position="64"/>
    </location>
</feature>
<reference evidence="3" key="1">
    <citation type="submission" date="2016-04" db="EMBL/GenBank/DDBJ databases">
        <authorList>
            <person name="Evans L.H."/>
            <person name="Alamgir A."/>
            <person name="Owens N."/>
            <person name="Weber N.D."/>
            <person name="Virtaneva K."/>
            <person name="Barbian K."/>
            <person name="Babar A."/>
            <person name="Rosenke K."/>
        </authorList>
    </citation>
    <scope>NUCLEOTIDE SEQUENCE [LARGE SCALE GENOMIC DNA]</scope>
    <source>
        <strain evidence="3">CBS 101.48</strain>
    </source>
</reference>
<gene>
    <name evidence="3" type="primary">ABSGL_10961.1 scaffold 12033</name>
</gene>
<feature type="transmembrane region" description="Helical" evidence="2">
    <location>
        <begin position="116"/>
        <end position="137"/>
    </location>
</feature>
<evidence type="ECO:0000256" key="2">
    <source>
        <dbReference type="SAM" id="Phobius"/>
    </source>
</evidence>
<feature type="compositionally biased region" description="Basic and acidic residues" evidence="1">
    <location>
        <begin position="279"/>
        <end position="290"/>
    </location>
</feature>
<dbReference type="InParanoid" id="A0A163K2I9"/>
<dbReference type="Pfam" id="PF12400">
    <property type="entry name" value="STIMATE"/>
    <property type="match status" value="1"/>
</dbReference>
<feature type="compositionally biased region" description="Low complexity" evidence="1">
    <location>
        <begin position="1"/>
        <end position="24"/>
    </location>
</feature>
<keyword evidence="2" id="KW-1133">Transmembrane helix</keyword>
<dbReference type="STRING" id="4829.A0A163K2I9"/>
<dbReference type="PANTHER" id="PTHR31735:SF1">
    <property type="entry name" value="VACUOLAR MEMBRANE PROTEIN YPL162C"/>
    <property type="match status" value="1"/>
</dbReference>
<dbReference type="PANTHER" id="PTHR31735">
    <property type="entry name" value="VACUOLAR MEMBRANE PROTEIN YPL162C"/>
    <property type="match status" value="1"/>
</dbReference>
<dbReference type="InterPro" id="IPR022127">
    <property type="entry name" value="STIMATE/YPL162C"/>
</dbReference>
<dbReference type="GO" id="GO:0016020">
    <property type="term" value="C:membrane"/>
    <property type="evidence" value="ECO:0007669"/>
    <property type="project" value="TreeGrafter"/>
</dbReference>
<accession>A0A163K2I9</accession>
<dbReference type="AlphaFoldDB" id="A0A163K2I9"/>
<name>A0A163K2I9_ABSGL</name>
<dbReference type="OrthoDB" id="431202at2759"/>
<protein>
    <submittedName>
        <fullName evidence="3">Uncharacterized protein</fullName>
    </submittedName>
</protein>
<feature type="transmembrane region" description="Helical" evidence="2">
    <location>
        <begin position="215"/>
        <end position="236"/>
    </location>
</feature>
<evidence type="ECO:0000313" key="3">
    <source>
        <dbReference type="EMBL" id="SAM05095.1"/>
    </source>
</evidence>
<evidence type="ECO:0000313" key="4">
    <source>
        <dbReference type="Proteomes" id="UP000078561"/>
    </source>
</evidence>
<proteinExistence type="predicted"/>
<evidence type="ECO:0000256" key="1">
    <source>
        <dbReference type="SAM" id="MobiDB-lite"/>
    </source>
</evidence>